<dbReference type="CDD" id="cd04881">
    <property type="entry name" value="ACT_HSDH-Hom"/>
    <property type="match status" value="1"/>
</dbReference>
<evidence type="ECO:0000313" key="17">
    <source>
        <dbReference type="EMBL" id="NHK27603.1"/>
    </source>
</evidence>
<dbReference type="GO" id="GO:0004412">
    <property type="term" value="F:homoserine dehydrogenase activity"/>
    <property type="evidence" value="ECO:0007669"/>
    <property type="project" value="UniProtKB-EC"/>
</dbReference>
<dbReference type="PROSITE" id="PS51671">
    <property type="entry name" value="ACT"/>
    <property type="match status" value="1"/>
</dbReference>
<dbReference type="Gene3D" id="3.30.360.10">
    <property type="entry name" value="Dihydrodipicolinate Reductase, domain 2"/>
    <property type="match status" value="1"/>
</dbReference>
<dbReference type="InterPro" id="IPR016204">
    <property type="entry name" value="HDH"/>
</dbReference>
<dbReference type="InterPro" id="IPR005106">
    <property type="entry name" value="Asp/hSer_DH_NAD-bd"/>
</dbReference>
<dbReference type="EMBL" id="VCJR02000001">
    <property type="protein sequence ID" value="NHK27603.1"/>
    <property type="molecule type" value="Genomic_DNA"/>
</dbReference>
<keyword evidence="10" id="KW-0486">Methionine biosynthesis</keyword>
<comment type="caution">
    <text evidence="16">The sequence shown here is derived from an EMBL/GenBank/DDBJ whole genome shotgun (WGS) entry which is preliminary data.</text>
</comment>
<feature type="transmembrane region" description="Helical" evidence="14">
    <location>
        <begin position="6"/>
        <end position="23"/>
    </location>
</feature>
<keyword evidence="14" id="KW-1133">Transmembrane helix</keyword>
<evidence type="ECO:0000256" key="11">
    <source>
        <dbReference type="PIRSR" id="PIRSR000098-1"/>
    </source>
</evidence>
<dbReference type="SUPFAM" id="SSF51735">
    <property type="entry name" value="NAD(P)-binding Rossmann-fold domains"/>
    <property type="match status" value="1"/>
</dbReference>
<dbReference type="SUPFAM" id="SSF55347">
    <property type="entry name" value="Glyceraldehyde-3-phosphate dehydrogenase-like, C-terminal domain"/>
    <property type="match status" value="1"/>
</dbReference>
<dbReference type="InterPro" id="IPR001342">
    <property type="entry name" value="HDH_cat"/>
</dbReference>
<evidence type="ECO:0000256" key="12">
    <source>
        <dbReference type="PIRSR" id="PIRSR000098-2"/>
    </source>
</evidence>
<keyword evidence="6" id="KW-0028">Amino-acid biosynthesis</keyword>
<keyword evidence="9" id="KW-0560">Oxidoreductase</keyword>
<evidence type="ECO:0000313" key="19">
    <source>
        <dbReference type="Proteomes" id="UP000818603"/>
    </source>
</evidence>
<dbReference type="Pfam" id="PF00742">
    <property type="entry name" value="Homoserine_dh"/>
    <property type="match status" value="1"/>
</dbReference>
<dbReference type="InterPro" id="IPR045865">
    <property type="entry name" value="ACT-like_dom_sf"/>
</dbReference>
<dbReference type="NCBIfam" id="NF004976">
    <property type="entry name" value="PRK06349.1"/>
    <property type="match status" value="1"/>
</dbReference>
<dbReference type="PROSITE" id="PS01042">
    <property type="entry name" value="HOMOSER_DHGENASE"/>
    <property type="match status" value="1"/>
</dbReference>
<evidence type="ECO:0000256" key="9">
    <source>
        <dbReference type="ARBA" id="ARBA00023002"/>
    </source>
</evidence>
<gene>
    <name evidence="17" type="ORF">FF098_006780</name>
    <name evidence="16" type="ORF">GCM10011355_13660</name>
</gene>
<dbReference type="PIRSF" id="PIRSF000098">
    <property type="entry name" value="Homoser_dehydrog"/>
    <property type="match status" value="1"/>
</dbReference>
<dbReference type="InterPro" id="IPR019811">
    <property type="entry name" value="HDH_CS"/>
</dbReference>
<evidence type="ECO:0000256" key="6">
    <source>
        <dbReference type="ARBA" id="ARBA00022605"/>
    </source>
</evidence>
<feature type="active site" description="Proton donor" evidence="11">
    <location>
        <position position="204"/>
    </location>
</feature>
<evidence type="ECO:0000256" key="3">
    <source>
        <dbReference type="ARBA" id="ARBA00006753"/>
    </source>
</evidence>
<evidence type="ECO:0000256" key="4">
    <source>
        <dbReference type="ARBA" id="ARBA00013213"/>
    </source>
</evidence>
<feature type="domain" description="ACT" evidence="15">
    <location>
        <begin position="348"/>
        <end position="430"/>
    </location>
</feature>
<evidence type="ECO:0000256" key="10">
    <source>
        <dbReference type="ARBA" id="ARBA00023167"/>
    </source>
</evidence>
<dbReference type="UniPathway" id="UPA00051">
    <property type="reaction ID" value="UER00465"/>
</dbReference>
<sequence>MTKLRVGVAGLGVVGGGLLSILMHKSERFDRAGIEVEIAGISARNRHRDRGVTLDGIEWYDDPVELARSDIDIFIELVGGADGTARAAVEAAISAGKHVITANKALIAEHGLHLARLAEQKGVSLFYEAAVAAGIPAIHSLRGGAAASSINRIVGILNGTCNYMLTQMAETGATYEAALQEAQRLGYAEADPTFDVGGFDAAHKLCILAIIGFDAAVDFKTISISGIQKITAEDIAAAKQLNYRIRLLGIATRAESGLELSVHPALVDEEDPIARAAGPDNVLVFEGDPIGRIQISGPGAGAGPTASAVAADIVTIARGGGGPVFNAPAGRLRDLKVIDPERQTGRFYLRITLKDVPGAIAAITDTLAKNDISIDSLLQPSVEAALKKHQPADSATLVLTTHATSAAKMYSVAREISEKSFVSGVPSVIRIEDFQ</sequence>
<evidence type="ECO:0000259" key="15">
    <source>
        <dbReference type="PROSITE" id="PS51671"/>
    </source>
</evidence>
<accession>A0A8J3A1G1</accession>
<dbReference type="PANTHER" id="PTHR43331">
    <property type="entry name" value="HOMOSERINE DEHYDROGENASE"/>
    <property type="match status" value="1"/>
</dbReference>
<dbReference type="UniPathway" id="UPA00050">
    <property type="reaction ID" value="UER00063"/>
</dbReference>
<reference evidence="17 19" key="2">
    <citation type="submission" date="2020-02" db="EMBL/GenBank/DDBJ databases">
        <title>Genome sequence of Parvularcula flava strain NH6-79.</title>
        <authorList>
            <person name="Abdul Karim M.H."/>
            <person name="Lam M.Q."/>
            <person name="Chen S.J."/>
            <person name="Yahya A."/>
            <person name="Shahir S."/>
            <person name="Shamsir M.S."/>
            <person name="Chong C.S."/>
        </authorList>
    </citation>
    <scope>NUCLEOTIDE SEQUENCE [LARGE SCALE GENOMIC DNA]</scope>
    <source>
        <strain evidence="17 19">NH6-79</strain>
    </source>
</reference>
<dbReference type="InterPro" id="IPR002912">
    <property type="entry name" value="ACT_dom"/>
</dbReference>
<comment type="pathway">
    <text evidence="1">Amino-acid biosynthesis; L-threonine biosynthesis; L-threonine from L-aspartate: step 3/5.</text>
</comment>
<dbReference type="Pfam" id="PF01842">
    <property type="entry name" value="ACT"/>
    <property type="match status" value="1"/>
</dbReference>
<keyword evidence="14" id="KW-0472">Membrane</keyword>
<feature type="binding site" evidence="12">
    <location>
        <position position="189"/>
    </location>
    <ligand>
        <name>L-homoserine</name>
        <dbReference type="ChEBI" id="CHEBI:57476"/>
    </ligand>
</feature>
<dbReference type="Gene3D" id="3.30.70.260">
    <property type="match status" value="1"/>
</dbReference>
<keyword evidence="8 12" id="KW-0521">NADP</keyword>
<dbReference type="GO" id="GO:0050661">
    <property type="term" value="F:NADP binding"/>
    <property type="evidence" value="ECO:0007669"/>
    <property type="project" value="InterPro"/>
</dbReference>
<protein>
    <recommendedName>
        <fullName evidence="5">Homoserine dehydrogenase</fullName>
        <ecNumber evidence="4">1.1.1.3</ecNumber>
    </recommendedName>
</protein>
<dbReference type="Pfam" id="PF03447">
    <property type="entry name" value="NAD_binding_3"/>
    <property type="match status" value="1"/>
</dbReference>
<dbReference type="Proteomes" id="UP000818603">
    <property type="component" value="Unassembled WGS sequence"/>
</dbReference>
<dbReference type="PANTHER" id="PTHR43331:SF1">
    <property type="entry name" value="HOMOSERINE DEHYDROGENASE"/>
    <property type="match status" value="1"/>
</dbReference>
<name>A0A8J3A1G1_9PROT</name>
<keyword evidence="7" id="KW-0791">Threonine biosynthesis</keyword>
<dbReference type="Proteomes" id="UP000621856">
    <property type="component" value="Unassembled WGS sequence"/>
</dbReference>
<proteinExistence type="inferred from homology"/>
<dbReference type="EC" id="1.1.1.3" evidence="4"/>
<dbReference type="InterPro" id="IPR036291">
    <property type="entry name" value="NAD(P)-bd_dom_sf"/>
</dbReference>
<dbReference type="SUPFAM" id="SSF55021">
    <property type="entry name" value="ACT-like"/>
    <property type="match status" value="1"/>
</dbReference>
<feature type="binding site" evidence="12">
    <location>
        <begin position="9"/>
        <end position="16"/>
    </location>
    <ligand>
        <name>NADP(+)</name>
        <dbReference type="ChEBI" id="CHEBI:58349"/>
    </ligand>
</feature>
<keyword evidence="19" id="KW-1185">Reference proteome</keyword>
<evidence type="ECO:0000256" key="14">
    <source>
        <dbReference type="SAM" id="Phobius"/>
    </source>
</evidence>
<evidence type="ECO:0000256" key="2">
    <source>
        <dbReference type="ARBA" id="ARBA00005062"/>
    </source>
</evidence>
<dbReference type="GO" id="GO:0009086">
    <property type="term" value="P:methionine biosynthetic process"/>
    <property type="evidence" value="ECO:0007669"/>
    <property type="project" value="UniProtKB-KW"/>
</dbReference>
<dbReference type="FunFam" id="3.30.360.10:FF:000005">
    <property type="entry name" value="Homoserine dehydrogenase"/>
    <property type="match status" value="1"/>
</dbReference>
<dbReference type="Gene3D" id="3.40.50.720">
    <property type="entry name" value="NAD(P)-binding Rossmann-like Domain"/>
    <property type="match status" value="1"/>
</dbReference>
<evidence type="ECO:0000256" key="8">
    <source>
        <dbReference type="ARBA" id="ARBA00022857"/>
    </source>
</evidence>
<dbReference type="AlphaFoldDB" id="A0A8J3A1G1"/>
<reference evidence="16" key="1">
    <citation type="journal article" date="2014" name="Int. J. Syst. Evol. Microbiol.">
        <title>Complete genome sequence of Corynebacterium casei LMG S-19264T (=DSM 44701T), isolated from a smear-ripened cheese.</title>
        <authorList>
            <consortium name="US DOE Joint Genome Institute (JGI-PGF)"/>
            <person name="Walter F."/>
            <person name="Albersmeier A."/>
            <person name="Kalinowski J."/>
            <person name="Ruckert C."/>
        </authorList>
    </citation>
    <scope>NUCLEOTIDE SEQUENCE</scope>
    <source>
        <strain evidence="16">CGMCC 1.14984</strain>
    </source>
</reference>
<dbReference type="EMBL" id="BMGZ01000001">
    <property type="protein sequence ID" value="GGH95938.1"/>
    <property type="molecule type" value="Genomic_DNA"/>
</dbReference>
<comment type="pathway">
    <text evidence="2">Amino-acid biosynthesis; L-methionine biosynthesis via de novo pathway; L-homoserine from L-aspartate: step 3/3.</text>
</comment>
<evidence type="ECO:0000256" key="5">
    <source>
        <dbReference type="ARBA" id="ARBA00013376"/>
    </source>
</evidence>
<dbReference type="GO" id="GO:0009088">
    <property type="term" value="P:threonine biosynthetic process"/>
    <property type="evidence" value="ECO:0007669"/>
    <property type="project" value="UniProtKB-UniPathway"/>
</dbReference>
<evidence type="ECO:0000256" key="13">
    <source>
        <dbReference type="RuleBase" id="RU004171"/>
    </source>
</evidence>
<evidence type="ECO:0000256" key="1">
    <source>
        <dbReference type="ARBA" id="ARBA00005056"/>
    </source>
</evidence>
<evidence type="ECO:0000313" key="16">
    <source>
        <dbReference type="EMBL" id="GGH95938.1"/>
    </source>
</evidence>
<evidence type="ECO:0000256" key="7">
    <source>
        <dbReference type="ARBA" id="ARBA00022697"/>
    </source>
</evidence>
<dbReference type="RefSeq" id="WP_166426365.1">
    <property type="nucleotide sequence ID" value="NZ_BMGZ01000001.1"/>
</dbReference>
<keyword evidence="14" id="KW-0812">Transmembrane</keyword>
<reference evidence="16" key="3">
    <citation type="submission" date="2020-09" db="EMBL/GenBank/DDBJ databases">
        <authorList>
            <person name="Sun Q."/>
            <person name="Zhou Y."/>
        </authorList>
    </citation>
    <scope>NUCLEOTIDE SEQUENCE</scope>
    <source>
        <strain evidence="16">CGMCC 1.14984</strain>
    </source>
</reference>
<organism evidence="16 18">
    <name type="scientific">Aquisalinus luteolus</name>
    <dbReference type="NCBI Taxonomy" id="1566827"/>
    <lineage>
        <taxon>Bacteria</taxon>
        <taxon>Pseudomonadati</taxon>
        <taxon>Pseudomonadota</taxon>
        <taxon>Alphaproteobacteria</taxon>
        <taxon>Parvularculales</taxon>
        <taxon>Parvularculaceae</taxon>
        <taxon>Aquisalinus</taxon>
    </lineage>
</organism>
<evidence type="ECO:0000313" key="18">
    <source>
        <dbReference type="Proteomes" id="UP000621856"/>
    </source>
</evidence>
<feature type="binding site" evidence="12">
    <location>
        <position position="104"/>
    </location>
    <ligand>
        <name>NADPH</name>
        <dbReference type="ChEBI" id="CHEBI:57783"/>
    </ligand>
</feature>
<comment type="similarity">
    <text evidence="3 13">Belongs to the homoserine dehydrogenase family.</text>
</comment>